<protein>
    <submittedName>
        <fullName evidence="2">Uncharacterized protein</fullName>
    </submittedName>
</protein>
<feature type="region of interest" description="Disordered" evidence="1">
    <location>
        <begin position="36"/>
        <end position="73"/>
    </location>
</feature>
<gene>
    <name evidence="2" type="ORF">FC82_GL001208</name>
</gene>
<dbReference type="AlphaFoldDB" id="A0A0R2BLT3"/>
<name>A0A0R2BLT3_SECCO</name>
<sequence length="73" mass="7455">MVDNLKTQLTSQTKLTNSAIMELSMYVTVPAANTGTADQAATTTTPNISTAATTPTDDTADTNTTDTTNGGAN</sequence>
<evidence type="ECO:0000313" key="2">
    <source>
        <dbReference type="EMBL" id="KRM76524.1"/>
    </source>
</evidence>
<proteinExistence type="predicted"/>
<reference evidence="2 3" key="1">
    <citation type="journal article" date="2015" name="Genome Announc.">
        <title>Expanding the biotechnology potential of lactobacilli through comparative genomics of 213 strains and associated genera.</title>
        <authorList>
            <person name="Sun Z."/>
            <person name="Harris H.M."/>
            <person name="McCann A."/>
            <person name="Guo C."/>
            <person name="Argimon S."/>
            <person name="Zhang W."/>
            <person name="Yang X."/>
            <person name="Jeffery I.B."/>
            <person name="Cooney J.C."/>
            <person name="Kagawa T.F."/>
            <person name="Liu W."/>
            <person name="Song Y."/>
            <person name="Salvetti E."/>
            <person name="Wrobel A."/>
            <person name="Rasinkangas P."/>
            <person name="Parkhill J."/>
            <person name="Rea M.C."/>
            <person name="O'Sullivan O."/>
            <person name="Ritari J."/>
            <person name="Douillard F.P."/>
            <person name="Paul Ross R."/>
            <person name="Yang R."/>
            <person name="Briner A.E."/>
            <person name="Felis G.E."/>
            <person name="de Vos W.M."/>
            <person name="Barrangou R."/>
            <person name="Klaenhammer T.R."/>
            <person name="Caufield P.W."/>
            <person name="Cui Y."/>
            <person name="Zhang H."/>
            <person name="O'Toole P.W."/>
        </authorList>
    </citation>
    <scope>NUCLEOTIDE SEQUENCE [LARGE SCALE GENOMIC DNA]</scope>
    <source>
        <strain evidence="2 3">DSM 20515</strain>
    </source>
</reference>
<organism evidence="2 3">
    <name type="scientific">Secundilactobacillus collinoides DSM 20515 = JCM 1123</name>
    <dbReference type="NCBI Taxonomy" id="1423733"/>
    <lineage>
        <taxon>Bacteria</taxon>
        <taxon>Bacillati</taxon>
        <taxon>Bacillota</taxon>
        <taxon>Bacilli</taxon>
        <taxon>Lactobacillales</taxon>
        <taxon>Lactobacillaceae</taxon>
        <taxon>Secundilactobacillus</taxon>
    </lineage>
</organism>
<accession>A0A0R2BLT3</accession>
<dbReference type="EMBL" id="AYYR01000023">
    <property type="protein sequence ID" value="KRM76524.1"/>
    <property type="molecule type" value="Genomic_DNA"/>
</dbReference>
<evidence type="ECO:0000313" key="3">
    <source>
        <dbReference type="Proteomes" id="UP000051845"/>
    </source>
</evidence>
<dbReference type="Proteomes" id="UP000051845">
    <property type="component" value="Unassembled WGS sequence"/>
</dbReference>
<dbReference type="STRING" id="33960.TY91_03835"/>
<evidence type="ECO:0000256" key="1">
    <source>
        <dbReference type="SAM" id="MobiDB-lite"/>
    </source>
</evidence>
<dbReference type="PATRIC" id="fig|1423733.4.peg.1275"/>
<comment type="caution">
    <text evidence="2">The sequence shown here is derived from an EMBL/GenBank/DDBJ whole genome shotgun (WGS) entry which is preliminary data.</text>
</comment>